<evidence type="ECO:0000256" key="2">
    <source>
        <dbReference type="ARBA" id="ARBA00007635"/>
    </source>
</evidence>
<dbReference type="GO" id="GO:0005886">
    <property type="term" value="C:plasma membrane"/>
    <property type="evidence" value="ECO:0000318"/>
    <property type="project" value="GO_Central"/>
</dbReference>
<proteinExistence type="inferred from homology"/>
<keyword evidence="4 6" id="KW-1133">Transmembrane helix</keyword>
<dbReference type="Pfam" id="PF00892">
    <property type="entry name" value="EamA"/>
    <property type="match status" value="2"/>
</dbReference>
<feature type="transmembrane region" description="Helical" evidence="6">
    <location>
        <begin position="44"/>
        <end position="64"/>
    </location>
</feature>
<keyword evidence="3 6" id="KW-0812">Transmembrane</keyword>
<gene>
    <name evidence="9" type="ORF">RCOM_0436240</name>
</gene>
<keyword evidence="5 6" id="KW-0472">Membrane</keyword>
<dbReference type="SUPFAM" id="SSF103481">
    <property type="entry name" value="Multidrug resistance efflux transporter EmrE"/>
    <property type="match status" value="2"/>
</dbReference>
<dbReference type="InterPro" id="IPR030184">
    <property type="entry name" value="WAT1-related"/>
</dbReference>
<dbReference type="PANTHER" id="PTHR31218">
    <property type="entry name" value="WAT1-RELATED PROTEIN"/>
    <property type="match status" value="1"/>
</dbReference>
<dbReference type="eggNOG" id="ENOG502QR4Y">
    <property type="taxonomic scope" value="Eukaryota"/>
</dbReference>
<comment type="subcellular location">
    <subcellularLocation>
        <location evidence="1 6">Membrane</location>
        <topology evidence="1 6">Multi-pass membrane protein</topology>
    </subcellularLocation>
</comment>
<evidence type="ECO:0000256" key="6">
    <source>
        <dbReference type="RuleBase" id="RU363077"/>
    </source>
</evidence>
<feature type="domain" description="EamA" evidence="8">
    <location>
        <begin position="19"/>
        <end position="154"/>
    </location>
</feature>
<dbReference type="InterPro" id="IPR000620">
    <property type="entry name" value="EamA_dom"/>
</dbReference>
<feature type="transmembrane region" description="Helical" evidence="6">
    <location>
        <begin position="139"/>
        <end position="157"/>
    </location>
</feature>
<feature type="transmembrane region" description="Helical" evidence="6">
    <location>
        <begin position="76"/>
        <end position="95"/>
    </location>
</feature>
<keyword evidence="10" id="KW-1185">Reference proteome</keyword>
<feature type="transmembrane region" description="Helical" evidence="6">
    <location>
        <begin position="107"/>
        <end position="127"/>
    </location>
</feature>
<name>B9SY18_RICCO</name>
<sequence>MMRKSWEVLDVFKPAIGMVVVHFALTGVNILYKLAANQELNLRILVAYRWIFATAFLVPLALIIERKKRPQLTWMVVFQAFLCGLFGGVVTQNMYVESIALTSATYVSAMSNLLPALTLILAVSFRLEKLMLKTTIGKAKLMGTLIEIGGAMILTFYKGLEINIWSIDTNLMKHNQQQNGQSNGNGSYFLGSLLALGSVISYAVWLIVQTKMSKRYPCPYSSAALMSIMASIQCVIFALSTERNWSAWKLRWNLMLLIAVYSGIMISGVVVILIAWCVHVRDPVFVANFNPLSLLLTAIMESLLLEEKLHIGSILGAGLIVCGLYMVLWGKGKEMNEQAKLVPTPSSTKFDTVVVVTEDDKDISKDNPLPKEQHGQNEFKTESKTQNNIQT</sequence>
<evidence type="ECO:0000256" key="4">
    <source>
        <dbReference type="ARBA" id="ARBA00022989"/>
    </source>
</evidence>
<dbReference type="InterPro" id="IPR037185">
    <property type="entry name" value="EmrE-like"/>
</dbReference>
<feature type="region of interest" description="Disordered" evidence="7">
    <location>
        <begin position="359"/>
        <end position="391"/>
    </location>
</feature>
<feature type="transmembrane region" description="Helical" evidence="6">
    <location>
        <begin position="252"/>
        <end position="278"/>
    </location>
</feature>
<dbReference type="Proteomes" id="UP000008311">
    <property type="component" value="Unassembled WGS sequence"/>
</dbReference>
<dbReference type="InParanoid" id="B9SY18"/>
<feature type="transmembrane region" description="Helical" evidence="6">
    <location>
        <begin position="220"/>
        <end position="240"/>
    </location>
</feature>
<feature type="domain" description="EamA" evidence="8">
    <location>
        <begin position="190"/>
        <end position="328"/>
    </location>
</feature>
<evidence type="ECO:0000313" key="10">
    <source>
        <dbReference type="Proteomes" id="UP000008311"/>
    </source>
</evidence>
<protein>
    <recommendedName>
        <fullName evidence="6">WAT1-related protein</fullName>
    </recommendedName>
</protein>
<dbReference type="EMBL" id="EQ974239">
    <property type="protein sequence ID" value="EEF31493.1"/>
    <property type="molecule type" value="Genomic_DNA"/>
</dbReference>
<dbReference type="AlphaFoldDB" id="B9SY18"/>
<feature type="transmembrane region" description="Helical" evidence="6">
    <location>
        <begin position="188"/>
        <end position="208"/>
    </location>
</feature>
<evidence type="ECO:0000256" key="1">
    <source>
        <dbReference type="ARBA" id="ARBA00004141"/>
    </source>
</evidence>
<feature type="compositionally biased region" description="Basic and acidic residues" evidence="7">
    <location>
        <begin position="362"/>
        <end position="383"/>
    </location>
</feature>
<organism evidence="9 10">
    <name type="scientific">Ricinus communis</name>
    <name type="common">Castor bean</name>
    <dbReference type="NCBI Taxonomy" id="3988"/>
    <lineage>
        <taxon>Eukaryota</taxon>
        <taxon>Viridiplantae</taxon>
        <taxon>Streptophyta</taxon>
        <taxon>Embryophyta</taxon>
        <taxon>Tracheophyta</taxon>
        <taxon>Spermatophyta</taxon>
        <taxon>Magnoliopsida</taxon>
        <taxon>eudicotyledons</taxon>
        <taxon>Gunneridae</taxon>
        <taxon>Pentapetalae</taxon>
        <taxon>rosids</taxon>
        <taxon>fabids</taxon>
        <taxon>Malpighiales</taxon>
        <taxon>Euphorbiaceae</taxon>
        <taxon>Acalyphoideae</taxon>
        <taxon>Acalypheae</taxon>
        <taxon>Ricinus</taxon>
    </lineage>
</organism>
<evidence type="ECO:0000256" key="7">
    <source>
        <dbReference type="SAM" id="MobiDB-lite"/>
    </source>
</evidence>
<feature type="transmembrane region" description="Helical" evidence="6">
    <location>
        <begin position="12"/>
        <end position="32"/>
    </location>
</feature>
<feature type="transmembrane region" description="Helical" evidence="6">
    <location>
        <begin position="311"/>
        <end position="330"/>
    </location>
</feature>
<evidence type="ECO:0000313" key="9">
    <source>
        <dbReference type="EMBL" id="EEF31493.1"/>
    </source>
</evidence>
<evidence type="ECO:0000259" key="8">
    <source>
        <dbReference type="Pfam" id="PF00892"/>
    </source>
</evidence>
<evidence type="ECO:0000256" key="5">
    <source>
        <dbReference type="ARBA" id="ARBA00023136"/>
    </source>
</evidence>
<evidence type="ECO:0000256" key="3">
    <source>
        <dbReference type="ARBA" id="ARBA00022692"/>
    </source>
</evidence>
<comment type="similarity">
    <text evidence="2 6">Belongs to the drug/metabolite transporter (DMT) superfamily. Plant drug/metabolite exporter (P-DME) (TC 2.A.7.4) family.</text>
</comment>
<dbReference type="KEGG" id="rcu:8267801"/>
<dbReference type="GO" id="GO:0022857">
    <property type="term" value="F:transmembrane transporter activity"/>
    <property type="evidence" value="ECO:0007669"/>
    <property type="project" value="InterPro"/>
</dbReference>
<accession>B9SY18</accession>
<dbReference type="OrthoDB" id="845938at2759"/>
<reference evidence="10" key="1">
    <citation type="journal article" date="2010" name="Nat. Biotechnol.">
        <title>Draft genome sequence of the oilseed species Ricinus communis.</title>
        <authorList>
            <person name="Chan A.P."/>
            <person name="Crabtree J."/>
            <person name="Zhao Q."/>
            <person name="Lorenzi H."/>
            <person name="Orvis J."/>
            <person name="Puiu D."/>
            <person name="Melake-Berhan A."/>
            <person name="Jones K.M."/>
            <person name="Redman J."/>
            <person name="Chen G."/>
            <person name="Cahoon E.B."/>
            <person name="Gedil M."/>
            <person name="Stanke M."/>
            <person name="Haas B.J."/>
            <person name="Wortman J.R."/>
            <person name="Fraser-Liggett C.M."/>
            <person name="Ravel J."/>
            <person name="Rabinowicz P.D."/>
        </authorList>
    </citation>
    <scope>NUCLEOTIDE SEQUENCE [LARGE SCALE GENOMIC DNA]</scope>
    <source>
        <strain evidence="10">cv. Hale</strain>
    </source>
</reference>